<reference evidence="2" key="1">
    <citation type="journal article" date="2019" name="Int. J. Syst. Evol. Microbiol.">
        <title>The Global Catalogue of Microorganisms (GCM) 10K type strain sequencing project: providing services to taxonomists for standard genome sequencing and annotation.</title>
        <authorList>
            <consortium name="The Broad Institute Genomics Platform"/>
            <consortium name="The Broad Institute Genome Sequencing Center for Infectious Disease"/>
            <person name="Wu L."/>
            <person name="Ma J."/>
        </authorList>
    </citation>
    <scope>NUCLEOTIDE SEQUENCE [LARGE SCALE GENOMIC DNA]</scope>
    <source>
        <strain evidence="2">CGMCC 1.12479</strain>
    </source>
</reference>
<name>A0ABQ1M9Y5_9BACT</name>
<protein>
    <submittedName>
        <fullName evidence="1">Uncharacterized protein</fullName>
    </submittedName>
</protein>
<evidence type="ECO:0000313" key="2">
    <source>
        <dbReference type="Proteomes" id="UP000635885"/>
    </source>
</evidence>
<dbReference type="Proteomes" id="UP000635885">
    <property type="component" value="Unassembled WGS sequence"/>
</dbReference>
<sequence length="50" mass="5755">MTLRSKSKDLNQSDFEEEKEINNLLLHWIRIGSTVASPRVKDELGGIKEE</sequence>
<gene>
    <name evidence="1" type="ORF">GCM10010993_14690</name>
</gene>
<evidence type="ECO:0000313" key="1">
    <source>
        <dbReference type="EMBL" id="GGC36915.1"/>
    </source>
</evidence>
<dbReference type="EMBL" id="BMFD01000004">
    <property type="protein sequence ID" value="GGC36915.1"/>
    <property type="molecule type" value="Genomic_DNA"/>
</dbReference>
<organism evidence="1 2">
    <name type="scientific">Belliella aquatica</name>
    <dbReference type="NCBI Taxonomy" id="1323734"/>
    <lineage>
        <taxon>Bacteria</taxon>
        <taxon>Pseudomonadati</taxon>
        <taxon>Bacteroidota</taxon>
        <taxon>Cytophagia</taxon>
        <taxon>Cytophagales</taxon>
        <taxon>Cyclobacteriaceae</taxon>
        <taxon>Belliella</taxon>
    </lineage>
</organism>
<keyword evidence="2" id="KW-1185">Reference proteome</keyword>
<proteinExistence type="predicted"/>
<comment type="caution">
    <text evidence="1">The sequence shown here is derived from an EMBL/GenBank/DDBJ whole genome shotgun (WGS) entry which is preliminary data.</text>
</comment>
<accession>A0ABQ1M9Y5</accession>
<dbReference type="RefSeq" id="WP_188441276.1">
    <property type="nucleotide sequence ID" value="NZ_BMFD01000004.1"/>
</dbReference>